<feature type="compositionally biased region" description="Basic and acidic residues" evidence="5">
    <location>
        <begin position="155"/>
        <end position="168"/>
    </location>
</feature>
<keyword evidence="2" id="KW-0963">Cytoplasm</keyword>
<evidence type="ECO:0000256" key="2">
    <source>
        <dbReference type="ARBA" id="ARBA00022490"/>
    </source>
</evidence>
<feature type="region of interest" description="Disordered" evidence="5">
    <location>
        <begin position="674"/>
        <end position="698"/>
    </location>
</feature>
<evidence type="ECO:0000313" key="7">
    <source>
        <dbReference type="EMBL" id="CAI9180544.1"/>
    </source>
</evidence>
<protein>
    <recommendedName>
        <fullName evidence="6">Cytohesin Ubiquitin Protein Inducing domain-containing protein</fullName>
    </recommendedName>
</protein>
<feature type="compositionally biased region" description="Low complexity" evidence="5">
    <location>
        <begin position="38"/>
        <end position="49"/>
    </location>
</feature>
<feature type="compositionally biased region" description="Low complexity" evidence="5">
    <location>
        <begin position="385"/>
        <end position="395"/>
    </location>
</feature>
<keyword evidence="8" id="KW-1185">Reference proteome</keyword>
<reference evidence="7" key="1">
    <citation type="submission" date="2023-04" db="EMBL/GenBank/DDBJ databases">
        <authorList>
            <consortium name="ELIXIR-Norway"/>
        </authorList>
    </citation>
    <scope>NUCLEOTIDE SEQUENCE [LARGE SCALE GENOMIC DNA]</scope>
</reference>
<feature type="region of interest" description="Disordered" evidence="5">
    <location>
        <begin position="813"/>
        <end position="834"/>
    </location>
</feature>
<dbReference type="EMBL" id="OX460343">
    <property type="protein sequence ID" value="CAI9180544.1"/>
    <property type="molecule type" value="Genomic_DNA"/>
</dbReference>
<evidence type="ECO:0000256" key="1">
    <source>
        <dbReference type="ARBA" id="ARBA00004496"/>
    </source>
</evidence>
<dbReference type="Pfam" id="PF11819">
    <property type="entry name" value="CUPID"/>
    <property type="match status" value="1"/>
</dbReference>
<organism evidence="7 8">
    <name type="scientific">Rangifer tarandus platyrhynchus</name>
    <name type="common">Svalbard reindeer</name>
    <dbReference type="NCBI Taxonomy" id="3082113"/>
    <lineage>
        <taxon>Eukaryota</taxon>
        <taxon>Metazoa</taxon>
        <taxon>Chordata</taxon>
        <taxon>Craniata</taxon>
        <taxon>Vertebrata</taxon>
        <taxon>Euteleostomi</taxon>
        <taxon>Mammalia</taxon>
        <taxon>Eutheria</taxon>
        <taxon>Laurasiatheria</taxon>
        <taxon>Artiodactyla</taxon>
        <taxon>Ruminantia</taxon>
        <taxon>Pecora</taxon>
        <taxon>Cervidae</taxon>
        <taxon>Odocoileinae</taxon>
        <taxon>Rangifer</taxon>
    </lineage>
</organism>
<feature type="compositionally biased region" description="Pro residues" evidence="5">
    <location>
        <begin position="113"/>
        <end position="126"/>
    </location>
</feature>
<feature type="compositionally biased region" description="Polar residues" evidence="5">
    <location>
        <begin position="819"/>
        <end position="834"/>
    </location>
</feature>
<feature type="compositionally biased region" description="Polar residues" evidence="5">
    <location>
        <begin position="499"/>
        <end position="508"/>
    </location>
</feature>
<evidence type="ECO:0000313" key="8">
    <source>
        <dbReference type="Proteomes" id="UP001176941"/>
    </source>
</evidence>
<sequence length="834" mass="89128">MRKRHGLEKACAHALRAGSLLALPGQENRRPELAPAHSDSAAAVVSRPAPRLPPPPDPAPPGSRSAAEVEVEVQSGADLPELKSRGRTRPAGRARKGSRQEPGDEPGAAREGSPPPLLPARTPPTPRARTLAPHLLCSHSMGREPRYPGLDIGTESERALSSHQSRHPDSFRMEVKGQLISSPTFNASAALFGEAAPQMKSERLRSLLDRQRALQEALSLKLQELRKVCLQEAELTGQLPPECPLEPGERPQLVRRRPPAARAYPPPHPNPAHHSLCPAEELALEALEREVSVQQQIAAAARRLALAPELSAEQRRRRRQVQADALRRLHELEEQLGEVRARLGLSGLPPSQPLPLSTGGAVVTTQGVCLGTRLAQLSHEDVVLHSESSSLSESGASHDNEEPRGCFPLAERPSPPKAWDQLRAVSGGSPERRTPWKPPPSDLYGDLKGRRNSVASPTSPTRSLPRSASSFEGRSVPATPVLTRGAGPQLCKPEGLHSRQWSSSQDSQMGFPRVDPVSDRTSLFAARTRRSNSSEALLVDRAAGGGAGSPPAPLVPPATGPPVCKSSEVLYERPQPIPAFSSRTAGLPDPPRAARPSSAAPASRGAPRLPPVCGDFLLDYSLDRGLPRGGGGTGWGELLPTAEVPGPLSRRDGLVTMLPGPPPVYAADGNSPLLRSKDPHSRAPRTKPCGLPPEAAEGLEAHPNPLLWMPPPARIPPAGERSGHKNLALEGLRDWYIRNSGLASGPQRRPGLPHMGPQHPPFLHARCYEVGQALYGAPSQAPLPHSRSFTAPPVSGRYYADFLYPPELSARLSDLTLEGEQSSGSDPQTPGTLV</sequence>
<evidence type="ECO:0000259" key="6">
    <source>
        <dbReference type="Pfam" id="PF11819"/>
    </source>
</evidence>
<evidence type="ECO:0000256" key="4">
    <source>
        <dbReference type="SAM" id="Coils"/>
    </source>
</evidence>
<feature type="compositionally biased region" description="Low complexity" evidence="5">
    <location>
        <begin position="455"/>
        <end position="470"/>
    </location>
</feature>
<feature type="region of interest" description="Disordered" evidence="5">
    <location>
        <begin position="578"/>
        <end position="608"/>
    </location>
</feature>
<evidence type="ECO:0000256" key="5">
    <source>
        <dbReference type="SAM" id="MobiDB-lite"/>
    </source>
</evidence>
<proteinExistence type="predicted"/>
<dbReference type="PANTHER" id="PTHR16093">
    <property type="entry name" value="COILED-COIL DOMAIN-CONTAINING PROTEIN 120 FAMILY MEMBER"/>
    <property type="match status" value="1"/>
</dbReference>
<feature type="region of interest" description="Disordered" evidence="5">
    <location>
        <begin position="385"/>
        <end position="516"/>
    </location>
</feature>
<dbReference type="InterPro" id="IPR021774">
    <property type="entry name" value="CUPID"/>
</dbReference>
<feature type="region of interest" description="Disordered" evidence="5">
    <location>
        <begin position="26"/>
        <end position="168"/>
    </location>
</feature>
<dbReference type="Proteomes" id="UP001176941">
    <property type="component" value="Chromosome X"/>
</dbReference>
<evidence type="ECO:0000256" key="3">
    <source>
        <dbReference type="ARBA" id="ARBA00023054"/>
    </source>
</evidence>
<name>A0ABN9A3K1_RANTA</name>
<accession>A0ABN9A3K1</accession>
<keyword evidence="3 4" id="KW-0175">Coiled coil</keyword>
<feature type="compositionally biased region" description="Pro residues" evidence="5">
    <location>
        <begin position="50"/>
        <end position="61"/>
    </location>
</feature>
<gene>
    <name evidence="7" type="ORF">MRATA1EN1_LOCUS29506</name>
</gene>
<comment type="subcellular location">
    <subcellularLocation>
        <location evidence="1">Cytoplasm</location>
    </subcellularLocation>
</comment>
<feature type="compositionally biased region" description="Low complexity" evidence="5">
    <location>
        <begin position="594"/>
        <end position="607"/>
    </location>
</feature>
<dbReference type="InterPro" id="IPR043447">
    <property type="entry name" value="CCDC120/INAVA"/>
</dbReference>
<feature type="domain" description="Cytohesin Ubiquitin Protein Inducing" evidence="6">
    <location>
        <begin position="174"/>
        <end position="312"/>
    </location>
</feature>
<feature type="coiled-coil region" evidence="4">
    <location>
        <begin position="284"/>
        <end position="342"/>
    </location>
</feature>
<feature type="compositionally biased region" description="Basic residues" evidence="5">
    <location>
        <begin position="85"/>
        <end position="97"/>
    </location>
</feature>
<dbReference type="PANTHER" id="PTHR16093:SF5">
    <property type="entry name" value="COILED-COIL DOMAIN-CONTAINING PROTEIN 120"/>
    <property type="match status" value="1"/>
</dbReference>